<keyword evidence="8" id="KW-0028">Amino-acid biosynthesis</keyword>
<dbReference type="GO" id="GO:0004066">
    <property type="term" value="F:asparagine synthase (glutamine-hydrolyzing) activity"/>
    <property type="evidence" value="ECO:0007669"/>
    <property type="project" value="UniProtKB-EC"/>
</dbReference>
<evidence type="ECO:0000313" key="12">
    <source>
        <dbReference type="Proteomes" id="UP000011910"/>
    </source>
</evidence>
<accession>M7MWL2</accession>
<dbReference type="Proteomes" id="UP000011910">
    <property type="component" value="Unassembled WGS sequence"/>
</dbReference>
<dbReference type="PROSITE" id="PS51278">
    <property type="entry name" value="GATASE_TYPE_2"/>
    <property type="match status" value="1"/>
</dbReference>
<dbReference type="CDD" id="cd01991">
    <property type="entry name" value="Asn_synthase_B_C"/>
    <property type="match status" value="1"/>
</dbReference>
<dbReference type="InterPro" id="IPR033738">
    <property type="entry name" value="AsnB_N"/>
</dbReference>
<protein>
    <recommendedName>
        <fullName evidence="3">asparagine synthase (glutamine-hydrolyzing)</fullName>
        <ecNumber evidence="3">6.3.5.4</ecNumber>
    </recommendedName>
</protein>
<dbReference type="OrthoDB" id="9763290at2"/>
<dbReference type="GO" id="GO:0005829">
    <property type="term" value="C:cytosol"/>
    <property type="evidence" value="ECO:0007669"/>
    <property type="project" value="TreeGrafter"/>
</dbReference>
<evidence type="ECO:0000259" key="10">
    <source>
        <dbReference type="PROSITE" id="PS51278"/>
    </source>
</evidence>
<feature type="binding site" evidence="9">
    <location>
        <position position="110"/>
    </location>
    <ligand>
        <name>L-glutamine</name>
        <dbReference type="ChEBI" id="CHEBI:58359"/>
    </ligand>
</feature>
<dbReference type="PANTHER" id="PTHR43284:SF1">
    <property type="entry name" value="ASPARAGINE SYNTHETASE"/>
    <property type="match status" value="1"/>
</dbReference>
<comment type="pathway">
    <text evidence="1">Amino-acid biosynthesis; L-asparagine biosynthesis; L-asparagine from L-aspartate (L-Gln route): step 1/1.</text>
</comment>
<sequence>MCGIALILATDGPLAARSPLQTPLQQMLSRQQHRGPDSQGEQYLPWGSGLLAMGSNRLRILDPRPAADQPMERQLGSKKGVLSYNGELYNYTELRNELLRLGCAFSSSSDTEVVLYALLAWGRSALVRFQGQFALAFWQQQEDQPPQLLLARDRWGQKPLYYSQQQGTWLAASELQGLLASGLVHKALHQEQVFHYLRYKYAARPHTFYRGIRELEPGHSLLLQPGADPLLEGFVPPAPTASLPESDQGVLDTVEELLIDALLAQLQSDVPVGLFLSGGVDSTLLLALLRQHAAWQLPRCFTLGNSAQEARWGTRDFEWAAKAARQYGAYHHPLALEADALLGRFGELASRQDQPIGDGAWLLTNLLSEFATSGNYGADGAAQGVKVVLSGAGADEAFGGYNRHGAFAWYLRNRNWLLPLFPLLESASGLFPTALPLPGRAGWQLAKKFSRNLRADPYQTYLNFTSLALLPPAERGPAERGPAERAEPQQPPDWLAWALEHDRHYYLTSDVLALNDRAGMQWGLELRQPYLHEPLWDFLARLPAHHLLKGGKKWILKALLERHGGKAYAQRPKQGFGPPFGGWVRGGKDRSPLAVAAAGGSSPRTPCYPLPSHKSCCRPTKAAGPITARS</sequence>
<evidence type="ECO:0000313" key="11">
    <source>
        <dbReference type="EMBL" id="EMR00793.1"/>
    </source>
</evidence>
<evidence type="ECO:0000256" key="8">
    <source>
        <dbReference type="PIRSR" id="PIRSR001589-1"/>
    </source>
</evidence>
<keyword evidence="8" id="KW-0061">Asparagine biosynthesis</keyword>
<dbReference type="InterPro" id="IPR014729">
    <property type="entry name" value="Rossmann-like_a/b/a_fold"/>
</dbReference>
<proteinExistence type="inferred from homology"/>
<dbReference type="SUPFAM" id="SSF52402">
    <property type="entry name" value="Adenine nucleotide alpha hydrolases-like"/>
    <property type="match status" value="1"/>
</dbReference>
<keyword evidence="11" id="KW-0436">Ligase</keyword>
<dbReference type="Gene3D" id="3.40.50.620">
    <property type="entry name" value="HUPs"/>
    <property type="match status" value="1"/>
</dbReference>
<dbReference type="Pfam" id="PF13537">
    <property type="entry name" value="GATase_7"/>
    <property type="match status" value="1"/>
</dbReference>
<keyword evidence="12" id="KW-1185">Reference proteome</keyword>
<keyword evidence="5 9" id="KW-0067">ATP-binding</keyword>
<evidence type="ECO:0000256" key="1">
    <source>
        <dbReference type="ARBA" id="ARBA00005187"/>
    </source>
</evidence>
<gene>
    <name evidence="11" type="primary">asnB_4</name>
    <name evidence="11" type="ORF">ADICEAN_04092</name>
</gene>
<dbReference type="STRING" id="1279009.ADICEAN_04092"/>
<dbReference type="NCBIfam" id="TIGR01536">
    <property type="entry name" value="asn_synth_AEB"/>
    <property type="match status" value="1"/>
</dbReference>
<dbReference type="PANTHER" id="PTHR43284">
    <property type="entry name" value="ASPARAGINE SYNTHETASE (GLUTAMINE-HYDROLYZING)"/>
    <property type="match status" value="1"/>
</dbReference>
<dbReference type="EC" id="6.3.5.4" evidence="3"/>
<dbReference type="eggNOG" id="COG0367">
    <property type="taxonomic scope" value="Bacteria"/>
</dbReference>
<dbReference type="InterPro" id="IPR001962">
    <property type="entry name" value="Asn_synthase"/>
</dbReference>
<dbReference type="PIRSF" id="PIRSF001589">
    <property type="entry name" value="Asn_synthetase_glu-h"/>
    <property type="match status" value="1"/>
</dbReference>
<evidence type="ECO:0000256" key="3">
    <source>
        <dbReference type="ARBA" id="ARBA00012737"/>
    </source>
</evidence>
<dbReference type="GO" id="GO:0006529">
    <property type="term" value="P:asparagine biosynthetic process"/>
    <property type="evidence" value="ECO:0007669"/>
    <property type="project" value="UniProtKB-KW"/>
</dbReference>
<dbReference type="EMBL" id="AODQ01000187">
    <property type="protein sequence ID" value="EMR00793.1"/>
    <property type="molecule type" value="Genomic_DNA"/>
</dbReference>
<evidence type="ECO:0000256" key="4">
    <source>
        <dbReference type="ARBA" id="ARBA00022741"/>
    </source>
</evidence>
<name>M7MWL2_9BACT</name>
<evidence type="ECO:0000256" key="5">
    <source>
        <dbReference type="ARBA" id="ARBA00022840"/>
    </source>
</evidence>
<dbReference type="InterPro" id="IPR029055">
    <property type="entry name" value="Ntn_hydrolases_N"/>
</dbReference>
<dbReference type="GO" id="GO:0005524">
    <property type="term" value="F:ATP binding"/>
    <property type="evidence" value="ECO:0007669"/>
    <property type="project" value="UniProtKB-KW"/>
</dbReference>
<dbReference type="PATRIC" id="fig|1279009.4.peg.4123"/>
<organism evidence="11 12">
    <name type="scientific">Cesiribacter andamanensis AMV16</name>
    <dbReference type="NCBI Taxonomy" id="1279009"/>
    <lineage>
        <taxon>Bacteria</taxon>
        <taxon>Pseudomonadati</taxon>
        <taxon>Bacteroidota</taxon>
        <taxon>Cytophagia</taxon>
        <taxon>Cytophagales</taxon>
        <taxon>Cesiribacteraceae</taxon>
        <taxon>Cesiribacter</taxon>
    </lineage>
</organism>
<keyword evidence="6 8" id="KW-0315">Glutamine amidotransferase</keyword>
<dbReference type="CDD" id="cd00712">
    <property type="entry name" value="AsnB"/>
    <property type="match status" value="1"/>
</dbReference>
<dbReference type="AlphaFoldDB" id="M7MWL2"/>
<keyword evidence="4 9" id="KW-0547">Nucleotide-binding</keyword>
<dbReference type="InterPro" id="IPR006426">
    <property type="entry name" value="Asn_synth_AEB"/>
</dbReference>
<comment type="caution">
    <text evidence="11">The sequence shown here is derived from an EMBL/GenBank/DDBJ whole genome shotgun (WGS) entry which is preliminary data.</text>
</comment>
<evidence type="ECO:0000256" key="2">
    <source>
        <dbReference type="ARBA" id="ARBA00005752"/>
    </source>
</evidence>
<comment type="catalytic activity">
    <reaction evidence="7">
        <text>L-aspartate + L-glutamine + ATP + H2O = L-asparagine + L-glutamate + AMP + diphosphate + H(+)</text>
        <dbReference type="Rhea" id="RHEA:12228"/>
        <dbReference type="ChEBI" id="CHEBI:15377"/>
        <dbReference type="ChEBI" id="CHEBI:15378"/>
        <dbReference type="ChEBI" id="CHEBI:29985"/>
        <dbReference type="ChEBI" id="CHEBI:29991"/>
        <dbReference type="ChEBI" id="CHEBI:30616"/>
        <dbReference type="ChEBI" id="CHEBI:33019"/>
        <dbReference type="ChEBI" id="CHEBI:58048"/>
        <dbReference type="ChEBI" id="CHEBI:58359"/>
        <dbReference type="ChEBI" id="CHEBI:456215"/>
        <dbReference type="EC" id="6.3.5.4"/>
    </reaction>
</comment>
<dbReference type="RefSeq" id="WP_009197467.1">
    <property type="nucleotide sequence ID" value="NZ_AODQ01000187.1"/>
</dbReference>
<dbReference type="Gene3D" id="3.60.20.10">
    <property type="entry name" value="Glutamine Phosphoribosylpyrophosphate, subunit 1, domain 1"/>
    <property type="match status" value="1"/>
</dbReference>
<feature type="active site" description="For GATase activity" evidence="8">
    <location>
        <position position="2"/>
    </location>
</feature>
<reference evidence="11 12" key="1">
    <citation type="journal article" date="2013" name="Genome Announc.">
        <title>Draft Genome Sequence of Cesiribacter andamanensis Strain AMV16T, Isolated from a Soil Sample from a Mud Volcano in the Andaman Islands, India.</title>
        <authorList>
            <person name="Shivaji S."/>
            <person name="Ara S."/>
            <person name="Begum Z."/>
            <person name="Srinivas T.N."/>
            <person name="Singh A."/>
            <person name="Kumar Pinnaka A."/>
        </authorList>
    </citation>
    <scope>NUCLEOTIDE SEQUENCE [LARGE SCALE GENOMIC DNA]</scope>
    <source>
        <strain evidence="11 12">AMV16</strain>
    </source>
</reference>
<dbReference type="InterPro" id="IPR051786">
    <property type="entry name" value="ASN_synthetase/amidase"/>
</dbReference>
<evidence type="ECO:0000256" key="6">
    <source>
        <dbReference type="ARBA" id="ARBA00022962"/>
    </source>
</evidence>
<comment type="similarity">
    <text evidence="2">Belongs to the asparagine synthetase family.</text>
</comment>
<dbReference type="Pfam" id="PF00733">
    <property type="entry name" value="Asn_synthase"/>
    <property type="match status" value="1"/>
</dbReference>
<feature type="domain" description="Glutamine amidotransferase type-2" evidence="10">
    <location>
        <begin position="2"/>
        <end position="226"/>
    </location>
</feature>
<dbReference type="SUPFAM" id="SSF56235">
    <property type="entry name" value="N-terminal nucleophile aminohydrolases (Ntn hydrolases)"/>
    <property type="match status" value="1"/>
</dbReference>
<evidence type="ECO:0000256" key="9">
    <source>
        <dbReference type="PIRSR" id="PIRSR001589-2"/>
    </source>
</evidence>
<evidence type="ECO:0000256" key="7">
    <source>
        <dbReference type="ARBA" id="ARBA00048741"/>
    </source>
</evidence>
<dbReference type="InterPro" id="IPR017932">
    <property type="entry name" value="GATase_2_dom"/>
</dbReference>
<feature type="binding site" evidence="9">
    <location>
        <begin position="390"/>
        <end position="391"/>
    </location>
    <ligand>
        <name>ATP</name>
        <dbReference type="ChEBI" id="CHEBI:30616"/>
    </ligand>
</feature>